<dbReference type="EMBL" id="MG923485">
    <property type="protein sequence ID" value="AZL93115.1"/>
    <property type="molecule type" value="Genomic_DNA"/>
</dbReference>
<dbReference type="PANTHER" id="PTHR11432">
    <property type="entry name" value="NADH DEHYDROGENASE SUBUNIT 1"/>
    <property type="match status" value="1"/>
</dbReference>
<feature type="transmembrane region" description="Helical" evidence="14">
    <location>
        <begin position="12"/>
        <end position="32"/>
    </location>
</feature>
<comment type="catalytic activity">
    <reaction evidence="13">
        <text>a ubiquinone + NADH + 5 H(+)(in) = a ubiquinol + NAD(+) + 4 H(+)(out)</text>
        <dbReference type="Rhea" id="RHEA:29091"/>
        <dbReference type="Rhea" id="RHEA-COMP:9565"/>
        <dbReference type="Rhea" id="RHEA-COMP:9566"/>
        <dbReference type="ChEBI" id="CHEBI:15378"/>
        <dbReference type="ChEBI" id="CHEBI:16389"/>
        <dbReference type="ChEBI" id="CHEBI:17976"/>
        <dbReference type="ChEBI" id="CHEBI:57540"/>
        <dbReference type="ChEBI" id="CHEBI:57945"/>
        <dbReference type="EC" id="7.1.1.2"/>
    </reaction>
</comment>
<dbReference type="GO" id="GO:0005743">
    <property type="term" value="C:mitochondrial inner membrane"/>
    <property type="evidence" value="ECO:0007669"/>
    <property type="project" value="UniProtKB-SubCell"/>
</dbReference>
<comment type="subcellular location">
    <subcellularLocation>
        <location evidence="2 12">Mitochondrion inner membrane</location>
        <topology evidence="2 12">Multi-pass membrane protein</topology>
    </subcellularLocation>
</comment>
<evidence type="ECO:0000256" key="1">
    <source>
        <dbReference type="ARBA" id="ARBA00003257"/>
    </source>
</evidence>
<dbReference type="InterPro" id="IPR018086">
    <property type="entry name" value="NADH_UbQ_OxRdtase_su1_CS"/>
</dbReference>
<keyword evidence="6 12" id="KW-0812">Transmembrane</keyword>
<keyword evidence="9 13" id="KW-0830">Ubiquinone</keyword>
<feature type="transmembrane region" description="Helical" evidence="14">
    <location>
        <begin position="258"/>
        <end position="275"/>
    </location>
</feature>
<evidence type="ECO:0000256" key="2">
    <source>
        <dbReference type="ARBA" id="ARBA00004448"/>
    </source>
</evidence>
<dbReference type="Pfam" id="PF00146">
    <property type="entry name" value="NADHdh"/>
    <property type="match status" value="1"/>
</dbReference>
<keyword evidence="8 14" id="KW-1133">Transmembrane helix</keyword>
<dbReference type="GO" id="GO:0009060">
    <property type="term" value="P:aerobic respiration"/>
    <property type="evidence" value="ECO:0007669"/>
    <property type="project" value="TreeGrafter"/>
</dbReference>
<evidence type="ECO:0000256" key="4">
    <source>
        <dbReference type="ARBA" id="ARBA00021009"/>
    </source>
</evidence>
<gene>
    <name evidence="15" type="primary">nad1</name>
</gene>
<feature type="transmembrane region" description="Helical" evidence="14">
    <location>
        <begin position="149"/>
        <end position="168"/>
    </location>
</feature>
<evidence type="ECO:0000256" key="8">
    <source>
        <dbReference type="ARBA" id="ARBA00022989"/>
    </source>
</evidence>
<keyword evidence="5" id="KW-0813">Transport</keyword>
<evidence type="ECO:0000256" key="14">
    <source>
        <dbReference type="SAM" id="Phobius"/>
    </source>
</evidence>
<evidence type="ECO:0000256" key="12">
    <source>
        <dbReference type="RuleBase" id="RU000471"/>
    </source>
</evidence>
<keyword evidence="7" id="KW-0999">Mitochondrion inner membrane</keyword>
<dbReference type="PROSITE" id="PS00667">
    <property type="entry name" value="COMPLEX1_ND1_1"/>
    <property type="match status" value="1"/>
</dbReference>
<protein>
    <recommendedName>
        <fullName evidence="4 13">NADH-ubiquinone oxidoreductase chain 1</fullName>
        <ecNumber evidence="13">7.1.1.2</ecNumber>
    </recommendedName>
</protein>
<dbReference type="AlphaFoldDB" id="A0A3S8V0B2"/>
<comment type="function">
    <text evidence="1">Core subunit of the mitochondrial membrane respiratory chain NADH dehydrogenase (Complex I) that is believed to belong to the minimal assembly required for catalysis. Complex I functions in the transfer of electrons from NADH to the respiratory chain. The immediate electron acceptor for the enzyme is believed to be ubiquinone.</text>
</comment>
<feature type="transmembrane region" description="Helical" evidence="14">
    <location>
        <begin position="229"/>
        <end position="251"/>
    </location>
</feature>
<feature type="transmembrane region" description="Helical" evidence="14">
    <location>
        <begin position="287"/>
        <end position="308"/>
    </location>
</feature>
<evidence type="ECO:0000256" key="5">
    <source>
        <dbReference type="ARBA" id="ARBA00022448"/>
    </source>
</evidence>
<accession>A0A3S8V0B2</accession>
<geneLocation type="mitochondrion" evidence="15"/>
<name>A0A3S8V0B2_9HYME</name>
<evidence type="ECO:0000256" key="7">
    <source>
        <dbReference type="ARBA" id="ARBA00022792"/>
    </source>
</evidence>
<feature type="transmembrane region" description="Helical" evidence="14">
    <location>
        <begin position="77"/>
        <end position="98"/>
    </location>
</feature>
<dbReference type="PANTHER" id="PTHR11432:SF3">
    <property type="entry name" value="NADH-UBIQUINONE OXIDOREDUCTASE CHAIN 1"/>
    <property type="match status" value="1"/>
</dbReference>
<evidence type="ECO:0000256" key="11">
    <source>
        <dbReference type="ARBA" id="ARBA00023136"/>
    </source>
</evidence>
<evidence type="ECO:0000256" key="10">
    <source>
        <dbReference type="ARBA" id="ARBA00023128"/>
    </source>
</evidence>
<dbReference type="EC" id="7.1.1.2" evidence="13"/>
<feature type="transmembrane region" description="Helical" evidence="14">
    <location>
        <begin position="180"/>
        <end position="200"/>
    </location>
</feature>
<evidence type="ECO:0000256" key="3">
    <source>
        <dbReference type="ARBA" id="ARBA00010535"/>
    </source>
</evidence>
<keyword evidence="10 13" id="KW-0496">Mitochondrion</keyword>
<dbReference type="PROSITE" id="PS00668">
    <property type="entry name" value="COMPLEX1_ND1_2"/>
    <property type="match status" value="1"/>
</dbReference>
<keyword evidence="12" id="KW-0520">NAD</keyword>
<feature type="transmembrane region" description="Helical" evidence="14">
    <location>
        <begin position="110"/>
        <end position="129"/>
    </location>
</feature>
<evidence type="ECO:0000256" key="9">
    <source>
        <dbReference type="ARBA" id="ARBA00023075"/>
    </source>
</evidence>
<comment type="similarity">
    <text evidence="3 12">Belongs to the complex I subunit 1 family.</text>
</comment>
<dbReference type="HAMAP" id="MF_01350">
    <property type="entry name" value="NDH1_NuoH"/>
    <property type="match status" value="1"/>
</dbReference>
<reference evidence="15" key="1">
    <citation type="journal article" date="2018" name="Mol. Phylogenet. Evol.">
        <title>Mitochondrial phylogenomics of the Hymenoptera.</title>
        <authorList>
            <person name="Tang P."/>
            <person name="Zhu J.C."/>
            <person name="Zheng B.Y."/>
            <person name="Wei S.J."/>
            <person name="Sharkey M."/>
            <person name="Chen X.X."/>
            <person name="Vogler A.P."/>
        </authorList>
    </citation>
    <scope>NUCLEOTIDE SEQUENCE</scope>
</reference>
<keyword evidence="11 14" id="KW-0472">Membrane</keyword>
<dbReference type="GO" id="GO:0003954">
    <property type="term" value="F:NADH dehydrogenase activity"/>
    <property type="evidence" value="ECO:0007669"/>
    <property type="project" value="TreeGrafter"/>
</dbReference>
<dbReference type="GO" id="GO:0008137">
    <property type="term" value="F:NADH dehydrogenase (ubiquinone) activity"/>
    <property type="evidence" value="ECO:0007669"/>
    <property type="project" value="UniProtKB-EC"/>
</dbReference>
<evidence type="ECO:0000256" key="6">
    <source>
        <dbReference type="ARBA" id="ARBA00022692"/>
    </source>
</evidence>
<evidence type="ECO:0000256" key="13">
    <source>
        <dbReference type="RuleBase" id="RU000473"/>
    </source>
</evidence>
<sequence length="314" mass="37030">MNSLNLYNLENLVIIIIMIIMVLLSVAFLTLFERKILGFIQDRMGPNKVFMIGIFQPFSDAIKLMTKEINLIEKLNFMYYMISPLFSLMLMLMLWMIYPFWMNMYSMKLMFLYMISVMSISVYSMMIMGWSSNSSYALLGSLRSISQTISYEVSFILLMLINLMLIESFNLINLKIFQKFNWFFFMLMISNIIFFISVLAELNRSPFDLAEGESELVSGFNVEYGSGGFVMIFLTEYGMILFMSMLCILLFYGGSLIFFYDFSNFIFLSYMIIWIRGSFPRIRYDNLMYLIWKSILPISLCNMMFIILMKLINI</sequence>
<proteinExistence type="inferred from homology"/>
<dbReference type="InterPro" id="IPR001694">
    <property type="entry name" value="NADH_UbQ_OxRdtase_su1/FPO"/>
</dbReference>
<evidence type="ECO:0000313" key="15">
    <source>
        <dbReference type="EMBL" id="AZL93115.1"/>
    </source>
</evidence>
<organism evidence="15">
    <name type="scientific">Aulacus sinensis</name>
    <dbReference type="NCBI Taxonomy" id="2491146"/>
    <lineage>
        <taxon>Eukaryota</taxon>
        <taxon>Metazoa</taxon>
        <taxon>Ecdysozoa</taxon>
        <taxon>Arthropoda</taxon>
        <taxon>Hexapoda</taxon>
        <taxon>Insecta</taxon>
        <taxon>Pterygota</taxon>
        <taxon>Neoptera</taxon>
        <taxon>Endopterygota</taxon>
        <taxon>Hymenoptera</taxon>
        <taxon>Apocrita</taxon>
        <taxon>Evanioidea</taxon>
        <taxon>Aulacidae</taxon>
        <taxon>Aulacus</taxon>
    </lineage>
</organism>